<feature type="transmembrane region" description="Helical" evidence="2">
    <location>
        <begin position="67"/>
        <end position="88"/>
    </location>
</feature>
<evidence type="ECO:0008006" key="5">
    <source>
        <dbReference type="Google" id="ProtNLM"/>
    </source>
</evidence>
<comment type="caution">
    <text evidence="3">The sequence shown here is derived from an EMBL/GenBank/DDBJ whole genome shotgun (WGS) entry which is preliminary data.</text>
</comment>
<keyword evidence="2" id="KW-0812">Transmembrane</keyword>
<dbReference type="PANTHER" id="PTHR33210:SF18">
    <property type="entry name" value="PROTODERMAL FACTOR 1"/>
    <property type="match status" value="1"/>
</dbReference>
<dbReference type="EMBL" id="JAYWIO010000003">
    <property type="protein sequence ID" value="KAK7276776.1"/>
    <property type="molecule type" value="Genomic_DNA"/>
</dbReference>
<evidence type="ECO:0000256" key="2">
    <source>
        <dbReference type="SAM" id="Phobius"/>
    </source>
</evidence>
<evidence type="ECO:0000313" key="4">
    <source>
        <dbReference type="Proteomes" id="UP001372338"/>
    </source>
</evidence>
<dbReference type="PANTHER" id="PTHR33210">
    <property type="entry name" value="PROTODERMAL FACTOR 1"/>
    <property type="match status" value="1"/>
</dbReference>
<organism evidence="3 4">
    <name type="scientific">Crotalaria pallida</name>
    <name type="common">Smooth rattlebox</name>
    <name type="synonym">Crotalaria striata</name>
    <dbReference type="NCBI Taxonomy" id="3830"/>
    <lineage>
        <taxon>Eukaryota</taxon>
        <taxon>Viridiplantae</taxon>
        <taxon>Streptophyta</taxon>
        <taxon>Embryophyta</taxon>
        <taxon>Tracheophyta</taxon>
        <taxon>Spermatophyta</taxon>
        <taxon>Magnoliopsida</taxon>
        <taxon>eudicotyledons</taxon>
        <taxon>Gunneridae</taxon>
        <taxon>Pentapetalae</taxon>
        <taxon>rosids</taxon>
        <taxon>fabids</taxon>
        <taxon>Fabales</taxon>
        <taxon>Fabaceae</taxon>
        <taxon>Papilionoideae</taxon>
        <taxon>50 kb inversion clade</taxon>
        <taxon>genistoids sensu lato</taxon>
        <taxon>core genistoids</taxon>
        <taxon>Crotalarieae</taxon>
        <taxon>Crotalaria</taxon>
    </lineage>
</organism>
<feature type="region of interest" description="Disordered" evidence="1">
    <location>
        <begin position="101"/>
        <end position="367"/>
    </location>
</feature>
<proteinExistence type="predicted"/>
<name>A0AAN9IKK3_CROPI</name>
<evidence type="ECO:0000313" key="3">
    <source>
        <dbReference type="EMBL" id="KAK7276776.1"/>
    </source>
</evidence>
<accession>A0AAN9IKK3</accession>
<keyword evidence="2" id="KW-0472">Membrane</keyword>
<reference evidence="3 4" key="1">
    <citation type="submission" date="2024-01" db="EMBL/GenBank/DDBJ databases">
        <title>The genomes of 5 underutilized Papilionoideae crops provide insights into root nodulation and disease resistanc.</title>
        <authorList>
            <person name="Yuan L."/>
        </authorList>
    </citation>
    <scope>NUCLEOTIDE SEQUENCE [LARGE SCALE GENOMIC DNA]</scope>
    <source>
        <strain evidence="3">ZHUSHIDOU_FW_LH</strain>
        <tissue evidence="3">Leaf</tissue>
    </source>
</reference>
<dbReference type="PRINTS" id="PR01217">
    <property type="entry name" value="PRICHEXTENSN"/>
</dbReference>
<feature type="compositionally biased region" description="Polar residues" evidence="1">
    <location>
        <begin position="101"/>
        <end position="120"/>
    </location>
</feature>
<gene>
    <name evidence="3" type="ORF">RIF29_17922</name>
</gene>
<keyword evidence="2" id="KW-1133">Transmembrane helix</keyword>
<feature type="compositionally biased region" description="Low complexity" evidence="1">
    <location>
        <begin position="332"/>
        <end position="351"/>
    </location>
</feature>
<protein>
    <recommendedName>
        <fullName evidence="5">Protodermal factor 1</fullName>
    </recommendedName>
</protein>
<feature type="compositionally biased region" description="Low complexity" evidence="1">
    <location>
        <begin position="121"/>
        <end position="181"/>
    </location>
</feature>
<keyword evidence="4" id="KW-1185">Reference proteome</keyword>
<evidence type="ECO:0000256" key="1">
    <source>
        <dbReference type="SAM" id="MobiDB-lite"/>
    </source>
</evidence>
<sequence>MHLCNIQLTRLLLTCLYLLHYVSHFILTPLSKHFQNPQTPHSLLSLPSFSVCSKHSVTMERTRSNPAFLTMFTLLIGLLSQNLFIPVISTTIEAQKNYYSPNPSHAGSPHTGLSNSQCANSSHGSPPSHHGSGSSHGSPSHTPSHGHGSSSHTPAHGHGSSSHTPSHGTPSHGSGGSYNPTPSTPPGGGSYDPTPAPPSGGGSYNPTPSTPPGGGSYDPTPSPPSDSGSYNPTPSCPPSGGSYNPTPGGGSYDPTPSPPSGSGSGSYNPTPSTPPGGGSYDPTPSPPSCGGSYNPTPSPPSGSNCGSPPQEPTTPSTPTTPSNPPSGGGGYYNSPPTYGGDSPPTPITVSPPSTPIDPGTPSIPPFLPAPSPFTGTCNYWRNHPGIIWGLLGWWGTLGNAFSVPGMPGFGASLTLPQALSNTRTDGLGALYREGTASFLNSLVNNKFPYTTQQVRDRFAASLVSNKAAAAQARLFRMANEGKMKPQV</sequence>
<dbReference type="InterPro" id="IPR039923">
    <property type="entry name" value="Protodermal_1"/>
</dbReference>
<dbReference type="AlphaFoldDB" id="A0AAN9IKK3"/>
<feature type="compositionally biased region" description="Low complexity" evidence="1">
    <location>
        <begin position="288"/>
        <end position="320"/>
    </location>
</feature>
<dbReference type="Proteomes" id="UP001372338">
    <property type="component" value="Unassembled WGS sequence"/>
</dbReference>